<gene>
    <name evidence="2" type="ORF">GOP47_0000006</name>
</gene>
<dbReference type="AlphaFoldDB" id="A0A9D4VCR0"/>
<feature type="region of interest" description="Disordered" evidence="1">
    <location>
        <begin position="45"/>
        <end position="65"/>
    </location>
</feature>
<protein>
    <submittedName>
        <fullName evidence="2">Uncharacterized protein</fullName>
    </submittedName>
</protein>
<name>A0A9D4VCR0_ADICA</name>
<evidence type="ECO:0000256" key="1">
    <source>
        <dbReference type="SAM" id="MobiDB-lite"/>
    </source>
</evidence>
<accession>A0A9D4VCR0</accession>
<evidence type="ECO:0000313" key="2">
    <source>
        <dbReference type="EMBL" id="KAI5083837.1"/>
    </source>
</evidence>
<dbReference type="PANTHER" id="PTHR33193">
    <property type="entry name" value="DOMAIN PROTEIN, PUTATIVE (DUF3511)-RELATED"/>
    <property type="match status" value="1"/>
</dbReference>
<reference evidence="2" key="1">
    <citation type="submission" date="2021-01" db="EMBL/GenBank/DDBJ databases">
        <title>Adiantum capillus-veneris genome.</title>
        <authorList>
            <person name="Fang Y."/>
            <person name="Liao Q."/>
        </authorList>
    </citation>
    <scope>NUCLEOTIDE SEQUENCE</scope>
    <source>
        <strain evidence="2">H3</strain>
        <tissue evidence="2">Leaf</tissue>
    </source>
</reference>
<dbReference type="Pfam" id="PF12023">
    <property type="entry name" value="DUF3511"/>
    <property type="match status" value="1"/>
</dbReference>
<feature type="region of interest" description="Disordered" evidence="1">
    <location>
        <begin position="1"/>
        <end position="23"/>
    </location>
</feature>
<proteinExistence type="predicted"/>
<sequence length="115" mass="12803">MEARYRPDFSSNTGKTLQTSNSHLGFSYSHGQIIPYSEPRMDIIGYPHGAAPPPPRLKNTSSWSVANPEAKRRRRIASYKMYTAEGKVSPSSLLCLLRLAVHAGCAMTIYLDEVM</sequence>
<feature type="compositionally biased region" description="Polar residues" evidence="1">
    <location>
        <begin position="9"/>
        <end position="23"/>
    </location>
</feature>
<dbReference type="OrthoDB" id="660385at2759"/>
<evidence type="ECO:0000313" key="3">
    <source>
        <dbReference type="Proteomes" id="UP000886520"/>
    </source>
</evidence>
<organism evidence="2 3">
    <name type="scientific">Adiantum capillus-veneris</name>
    <name type="common">Maidenhair fern</name>
    <dbReference type="NCBI Taxonomy" id="13818"/>
    <lineage>
        <taxon>Eukaryota</taxon>
        <taxon>Viridiplantae</taxon>
        <taxon>Streptophyta</taxon>
        <taxon>Embryophyta</taxon>
        <taxon>Tracheophyta</taxon>
        <taxon>Polypodiopsida</taxon>
        <taxon>Polypodiidae</taxon>
        <taxon>Polypodiales</taxon>
        <taxon>Pteridineae</taxon>
        <taxon>Pteridaceae</taxon>
        <taxon>Vittarioideae</taxon>
        <taxon>Adiantum</taxon>
    </lineage>
</organism>
<dbReference type="PANTHER" id="PTHR33193:SF13">
    <property type="entry name" value="EXPRESSED PROTEIN"/>
    <property type="match status" value="1"/>
</dbReference>
<dbReference type="InterPro" id="IPR021899">
    <property type="entry name" value="DUF3511"/>
</dbReference>
<keyword evidence="3" id="KW-1185">Reference proteome</keyword>
<comment type="caution">
    <text evidence="2">The sequence shown here is derived from an EMBL/GenBank/DDBJ whole genome shotgun (WGS) entry which is preliminary data.</text>
</comment>
<dbReference type="Proteomes" id="UP000886520">
    <property type="component" value="Chromosome 1"/>
</dbReference>
<dbReference type="EMBL" id="JABFUD020000001">
    <property type="protein sequence ID" value="KAI5083837.1"/>
    <property type="molecule type" value="Genomic_DNA"/>
</dbReference>